<dbReference type="AlphaFoldDB" id="Q8DIV2"/>
<evidence type="ECO:0000313" key="2">
    <source>
        <dbReference type="Proteomes" id="UP000000440"/>
    </source>
</evidence>
<dbReference type="Proteomes" id="UP000000440">
    <property type="component" value="Chromosome"/>
</dbReference>
<organism evidence="1 2">
    <name type="scientific">Thermosynechococcus vestitus (strain NIES-2133 / IAM M-273 / BP-1)</name>
    <dbReference type="NCBI Taxonomy" id="197221"/>
    <lineage>
        <taxon>Bacteria</taxon>
        <taxon>Bacillati</taxon>
        <taxon>Cyanobacteriota</taxon>
        <taxon>Cyanophyceae</taxon>
        <taxon>Acaryochloridales</taxon>
        <taxon>Thermosynechococcaceae</taxon>
        <taxon>Thermosynechococcus</taxon>
    </lineage>
</organism>
<proteinExistence type="predicted"/>
<dbReference type="eggNOG" id="COG1061">
    <property type="taxonomic scope" value="Bacteria"/>
</dbReference>
<dbReference type="PATRIC" id="fig|197221.4.peg.1551"/>
<sequence length="70" mass="7890">MTHIMGLRAFTSQLLREQVVGRGLRRMSYEVNPETGLLEPEYVNIFGVPFTFLPHEGGEDGPPQRFAQNG</sequence>
<reference evidence="1 2" key="1">
    <citation type="journal article" date="2002" name="DNA Res.">
        <title>Complete genome structure of the thermophilic cyanobacterium Thermosynechococcus elongatus BP-1.</title>
        <authorList>
            <person name="Nakamura Y."/>
            <person name="Kaneko T."/>
            <person name="Sato S."/>
            <person name="Ikeuchi M."/>
            <person name="Katoh H."/>
            <person name="Sasamoto S."/>
            <person name="Watanabe A."/>
            <person name="Iriguchi M."/>
            <person name="Kawashima K."/>
            <person name="Kimura T."/>
            <person name="Kishida Y."/>
            <person name="Kiyokawa C."/>
            <person name="Kohara M."/>
            <person name="Matsumoto M."/>
            <person name="Matsuno A."/>
            <person name="Nakazaki N."/>
            <person name="Shimpo S."/>
            <person name="Sugimoto M."/>
            <person name="Takeuchi C."/>
            <person name="Yamada M."/>
            <person name="Tabata S."/>
        </authorList>
    </citation>
    <scope>NUCLEOTIDE SEQUENCE [LARGE SCALE GENOMIC DNA]</scope>
    <source>
        <strain evidence="2">IAM M-273 / NIES-2133 / BP-1</strain>
    </source>
</reference>
<dbReference type="KEGG" id="tel:tsl1479"/>
<evidence type="ECO:0000313" key="1">
    <source>
        <dbReference type="EMBL" id="BAC09031.1"/>
    </source>
</evidence>
<keyword evidence="2" id="KW-1185">Reference proteome</keyword>
<protein>
    <submittedName>
        <fullName evidence="1">Tsl1479 protein</fullName>
    </submittedName>
</protein>
<name>Q8DIV2_THEVB</name>
<dbReference type="EMBL" id="BA000039">
    <property type="protein sequence ID" value="BAC09031.1"/>
    <property type="molecule type" value="Genomic_DNA"/>
</dbReference>
<dbReference type="STRING" id="197221.gene:10748079"/>
<dbReference type="EnsemblBacteria" id="BAC09031">
    <property type="protein sequence ID" value="BAC09031"/>
    <property type="gene ID" value="BAC09031"/>
</dbReference>
<accession>Q8DIV2</accession>
<gene>
    <name evidence="1" type="ordered locus">tsl1479</name>
</gene>